<evidence type="ECO:0000313" key="10">
    <source>
        <dbReference type="EMBL" id="MFC0560305.1"/>
    </source>
</evidence>
<dbReference type="PROSITE" id="PS51257">
    <property type="entry name" value="PROKAR_LIPOPROTEIN"/>
    <property type="match status" value="1"/>
</dbReference>
<dbReference type="EMBL" id="JBHLTR010000021">
    <property type="protein sequence ID" value="MFC0560305.1"/>
    <property type="molecule type" value="Genomic_DNA"/>
</dbReference>
<dbReference type="PANTHER" id="PTHR35789">
    <property type="entry name" value="SPORE GERMINATION PROTEIN B3"/>
    <property type="match status" value="1"/>
</dbReference>
<accession>A0ABV6NHR0</accession>
<evidence type="ECO:0000256" key="4">
    <source>
        <dbReference type="ARBA" id="ARBA00022729"/>
    </source>
</evidence>
<dbReference type="InterPro" id="IPR046953">
    <property type="entry name" value="Spore_GerAC-like_C"/>
</dbReference>
<dbReference type="InterPro" id="IPR057336">
    <property type="entry name" value="GerAC_N"/>
</dbReference>
<evidence type="ECO:0000259" key="9">
    <source>
        <dbReference type="Pfam" id="PF25198"/>
    </source>
</evidence>
<keyword evidence="5" id="KW-0472">Membrane</keyword>
<evidence type="ECO:0000256" key="3">
    <source>
        <dbReference type="ARBA" id="ARBA00022544"/>
    </source>
</evidence>
<evidence type="ECO:0000259" key="8">
    <source>
        <dbReference type="Pfam" id="PF05504"/>
    </source>
</evidence>
<feature type="domain" description="Spore germination protein N-terminal" evidence="9">
    <location>
        <begin position="25"/>
        <end position="213"/>
    </location>
</feature>
<dbReference type="NCBIfam" id="TIGR02887">
    <property type="entry name" value="spore_ger_x_C"/>
    <property type="match status" value="1"/>
</dbReference>
<feature type="domain" description="Spore germination GerAC-like C-terminal" evidence="8">
    <location>
        <begin position="227"/>
        <end position="394"/>
    </location>
</feature>
<organism evidence="10 11">
    <name type="scientific">Halalkalibacter alkalisediminis</name>
    <dbReference type="NCBI Taxonomy" id="935616"/>
    <lineage>
        <taxon>Bacteria</taxon>
        <taxon>Bacillati</taxon>
        <taxon>Bacillota</taxon>
        <taxon>Bacilli</taxon>
        <taxon>Bacillales</taxon>
        <taxon>Bacillaceae</taxon>
        <taxon>Halalkalibacter</taxon>
    </lineage>
</organism>
<evidence type="ECO:0000313" key="11">
    <source>
        <dbReference type="Proteomes" id="UP001589833"/>
    </source>
</evidence>
<dbReference type="Pfam" id="PF25198">
    <property type="entry name" value="Spore_GerAC_N"/>
    <property type="match status" value="1"/>
</dbReference>
<dbReference type="PANTHER" id="PTHR35789:SF1">
    <property type="entry name" value="SPORE GERMINATION PROTEIN B3"/>
    <property type="match status" value="1"/>
</dbReference>
<protein>
    <submittedName>
        <fullName evidence="10">Ger(X)C family spore germination protein</fullName>
    </submittedName>
</protein>
<dbReference type="Pfam" id="PF05504">
    <property type="entry name" value="Spore_GerAC"/>
    <property type="match status" value="1"/>
</dbReference>
<reference evidence="10 11" key="1">
    <citation type="submission" date="2024-09" db="EMBL/GenBank/DDBJ databases">
        <authorList>
            <person name="Sun Q."/>
            <person name="Mori K."/>
        </authorList>
    </citation>
    <scope>NUCLEOTIDE SEQUENCE [LARGE SCALE GENOMIC DNA]</scope>
    <source>
        <strain evidence="10 11">NCAIM B.02301</strain>
    </source>
</reference>
<dbReference type="Gene3D" id="3.30.300.210">
    <property type="entry name" value="Nutrient germinant receptor protein C, domain 3"/>
    <property type="match status" value="1"/>
</dbReference>
<keyword evidence="3" id="KW-0309">Germination</keyword>
<evidence type="ECO:0000256" key="2">
    <source>
        <dbReference type="ARBA" id="ARBA00007886"/>
    </source>
</evidence>
<gene>
    <name evidence="10" type="ORF">ACFFH4_14810</name>
</gene>
<dbReference type="RefSeq" id="WP_273847253.1">
    <property type="nucleotide sequence ID" value="NZ_JAQQWT010000024.1"/>
</dbReference>
<sequence length="399" mass="44840">MTQTLKKIWFFLAFGSFLFLTGCWDSHEIEERGFGVAMAFDMGKESQIETKLKEEGAGFPKTDLITLTYQFINPINTGGQQNNGGAAQKPYINVSQTGDSTHQIIREIAMRMDRPVYTPHLKVLVISEELLNKLSLQKLLDFDLRDEEMRLSAFVLVSKGNASETLDVKGTGDIPAFHLMEIIENRYKSTKILPPMPLVKLTGKIHSGSSFLIQNVASASGEVKLAGAAIINGKTKKWHGFLNEADVEGLTWLTGEGEGGVLKSFDEQTGQIVLFEVNSMKRKITSTIDGNKISFDVNIESDGRLSENWVVTEKDYENEFLKRVEKVAEKEVEGLVKSVLEKMQEEYQVDVAGFGEHLRIEHPKVWEKVKKDWDQTFSEIPITYNVKLTITDYGTVTSK</sequence>
<comment type="caution">
    <text evidence="10">The sequence shown here is derived from an EMBL/GenBank/DDBJ whole genome shotgun (WGS) entry which is preliminary data.</text>
</comment>
<keyword evidence="11" id="KW-1185">Reference proteome</keyword>
<evidence type="ECO:0000256" key="6">
    <source>
        <dbReference type="ARBA" id="ARBA00023139"/>
    </source>
</evidence>
<dbReference type="InterPro" id="IPR008844">
    <property type="entry name" value="Spore_GerAC-like"/>
</dbReference>
<name>A0ABV6NHR0_9BACI</name>
<proteinExistence type="inferred from homology"/>
<keyword evidence="6" id="KW-0564">Palmitate</keyword>
<evidence type="ECO:0000256" key="7">
    <source>
        <dbReference type="ARBA" id="ARBA00023288"/>
    </source>
</evidence>
<comment type="subcellular location">
    <subcellularLocation>
        <location evidence="1">Membrane</location>
        <topology evidence="1">Lipid-anchor</topology>
    </subcellularLocation>
</comment>
<evidence type="ECO:0000256" key="1">
    <source>
        <dbReference type="ARBA" id="ARBA00004635"/>
    </source>
</evidence>
<keyword evidence="7" id="KW-0449">Lipoprotein</keyword>
<dbReference type="InterPro" id="IPR038501">
    <property type="entry name" value="Spore_GerAC_C_sf"/>
</dbReference>
<evidence type="ECO:0000256" key="5">
    <source>
        <dbReference type="ARBA" id="ARBA00023136"/>
    </source>
</evidence>
<keyword evidence="4" id="KW-0732">Signal</keyword>
<comment type="similarity">
    <text evidence="2">Belongs to the GerABKC lipoprotein family.</text>
</comment>
<dbReference type="Proteomes" id="UP001589833">
    <property type="component" value="Unassembled WGS sequence"/>
</dbReference>